<name>A0A1Y1YBJ3_9PLEO</name>
<feature type="transmembrane region" description="Helical" evidence="1">
    <location>
        <begin position="501"/>
        <end position="522"/>
    </location>
</feature>
<keyword evidence="2" id="KW-0732">Signal</keyword>
<gene>
    <name evidence="3" type="ORF">BCR34DRAFT_200438</name>
</gene>
<comment type="caution">
    <text evidence="3">The sequence shown here is derived from an EMBL/GenBank/DDBJ whole genome shotgun (WGS) entry which is preliminary data.</text>
</comment>
<organism evidence="3 4">
    <name type="scientific">Clohesyomyces aquaticus</name>
    <dbReference type="NCBI Taxonomy" id="1231657"/>
    <lineage>
        <taxon>Eukaryota</taxon>
        <taxon>Fungi</taxon>
        <taxon>Dikarya</taxon>
        <taxon>Ascomycota</taxon>
        <taxon>Pezizomycotina</taxon>
        <taxon>Dothideomycetes</taxon>
        <taxon>Pleosporomycetidae</taxon>
        <taxon>Pleosporales</taxon>
        <taxon>Lindgomycetaceae</taxon>
        <taxon>Clohesyomyces</taxon>
    </lineage>
</organism>
<evidence type="ECO:0000313" key="4">
    <source>
        <dbReference type="Proteomes" id="UP000193144"/>
    </source>
</evidence>
<evidence type="ECO:0000256" key="1">
    <source>
        <dbReference type="SAM" id="Phobius"/>
    </source>
</evidence>
<feature type="chain" id="PRO_5012192231" evidence="2">
    <location>
        <begin position="25"/>
        <end position="546"/>
    </location>
</feature>
<keyword evidence="1" id="KW-1133">Transmembrane helix</keyword>
<dbReference type="Proteomes" id="UP000193144">
    <property type="component" value="Unassembled WGS sequence"/>
</dbReference>
<proteinExistence type="predicted"/>
<dbReference type="OrthoDB" id="5400196at2759"/>
<evidence type="ECO:0000256" key="2">
    <source>
        <dbReference type="SAM" id="SignalP"/>
    </source>
</evidence>
<keyword evidence="4" id="KW-1185">Reference proteome</keyword>
<feature type="signal peptide" evidence="2">
    <location>
        <begin position="1"/>
        <end position="24"/>
    </location>
</feature>
<reference evidence="3 4" key="1">
    <citation type="submission" date="2016-07" db="EMBL/GenBank/DDBJ databases">
        <title>Pervasive Adenine N6-methylation of Active Genes in Fungi.</title>
        <authorList>
            <consortium name="DOE Joint Genome Institute"/>
            <person name="Mondo S.J."/>
            <person name="Dannebaum R.O."/>
            <person name="Kuo R.C."/>
            <person name="Labutti K."/>
            <person name="Haridas S."/>
            <person name="Kuo A."/>
            <person name="Salamov A."/>
            <person name="Ahrendt S.R."/>
            <person name="Lipzen A."/>
            <person name="Sullivan W."/>
            <person name="Andreopoulos W.B."/>
            <person name="Clum A."/>
            <person name="Lindquist E."/>
            <person name="Daum C."/>
            <person name="Ramamoorthy G.K."/>
            <person name="Gryganskyi A."/>
            <person name="Culley D."/>
            <person name="Magnuson J.K."/>
            <person name="James T.Y."/>
            <person name="O'Malley M.A."/>
            <person name="Stajich J.E."/>
            <person name="Spatafora J.W."/>
            <person name="Visel A."/>
            <person name="Grigoriev I.V."/>
        </authorList>
    </citation>
    <scope>NUCLEOTIDE SEQUENCE [LARGE SCALE GENOMIC DNA]</scope>
    <source>
        <strain evidence="3 4">CBS 115471</strain>
    </source>
</reference>
<evidence type="ECO:0000313" key="3">
    <source>
        <dbReference type="EMBL" id="ORX95136.1"/>
    </source>
</evidence>
<feature type="transmembrane region" description="Helical" evidence="1">
    <location>
        <begin position="40"/>
        <end position="58"/>
    </location>
</feature>
<accession>A0A1Y1YBJ3</accession>
<keyword evidence="1" id="KW-0472">Membrane</keyword>
<dbReference type="AlphaFoldDB" id="A0A1Y1YBJ3"/>
<dbReference type="EMBL" id="MCFA01000288">
    <property type="protein sequence ID" value="ORX95136.1"/>
    <property type="molecule type" value="Genomic_DNA"/>
</dbReference>
<protein>
    <submittedName>
        <fullName evidence="3">Uncharacterized protein</fullName>
    </submittedName>
</protein>
<keyword evidence="1" id="KW-0812">Transmembrane</keyword>
<sequence length="546" mass="58851">MWKQVLEAILAFVVFACLLAVTLTVPQLTDSGTYNAIQRTIYTTIVTLLATIITAAMVDGIRTLYLFSVDDDLLQHSQNTTLPQKRLDQKWQTILGIGSLSAKAHNLSIETVLLLGALVTTCITSGFTATSATRVESYVPKIPSSDPYIYARPWDNGTQPNWGLTWWKLSNGSIYAVWVFRGGSPHHNAFKLMNGINIIDPSLYAYSDGGVAIQSSAIGAPVTMYNPEHAGYGLQDTLEHYRGDVNAVSACVPVMAKNPASCRPGGKLTWPKNGKQMQVTADDGSCPRLVNITKAPEETVIQIARICNQGAVGQSKIVFAASNGNYAQWLAASVGQDIGPSHPGQTYSIECDLDARSVFEYRNVTLQIARQTANKATPKNLAFTRVLSASEPCRIPGNPAVAEALAATVAMGPYFPVYEITQNGWFQSIVNFASSTGDYGKAANESIRKPPFAFKDSTNALEDVLGLAGALAASRAVLNMSLVESQGSVEVAFMRVGSGKLFAVIYSIVPLIVGLIMASMLMQTSRNGYGYQSSSLRDLVRLGKEH</sequence>